<dbReference type="HOGENOM" id="CLU_114047_0_2_9"/>
<accession>G9X2N2</accession>
<comment type="caution">
    <text evidence="2">The sequence shown here is derived from an EMBL/GenBank/DDBJ whole genome shotgun (WGS) entry which is preliminary data.</text>
</comment>
<proteinExistence type="predicted"/>
<protein>
    <recommendedName>
        <fullName evidence="1">HicB-like antitoxin of toxin-antitoxin system domain-containing protein</fullName>
    </recommendedName>
</protein>
<evidence type="ECO:0000313" key="3">
    <source>
        <dbReference type="Proteomes" id="UP000006437"/>
    </source>
</evidence>
<dbReference type="InterPro" id="IPR051404">
    <property type="entry name" value="TA_system_antitoxin"/>
</dbReference>
<dbReference type="Pfam" id="PF15919">
    <property type="entry name" value="HicB_lk_antitox"/>
    <property type="match status" value="1"/>
</dbReference>
<dbReference type="RefSeq" id="WP_009524875.1">
    <property type="nucleotide sequence ID" value="NZ_JH414548.1"/>
</dbReference>
<dbReference type="Gene3D" id="3.30.160.250">
    <property type="match status" value="1"/>
</dbReference>
<dbReference type="Proteomes" id="UP000006437">
    <property type="component" value="Unassembled WGS sequence"/>
</dbReference>
<dbReference type="InterPro" id="IPR031807">
    <property type="entry name" value="HicB-like"/>
</dbReference>
<organism evidence="2 3">
    <name type="scientific">Peptoanaerobacter stomatis</name>
    <dbReference type="NCBI Taxonomy" id="796937"/>
    <lineage>
        <taxon>Bacteria</taxon>
        <taxon>Bacillati</taxon>
        <taxon>Bacillota</taxon>
        <taxon>Clostridia</taxon>
        <taxon>Peptostreptococcales</taxon>
        <taxon>Filifactoraceae</taxon>
        <taxon>Peptoanaerobacter</taxon>
    </lineage>
</organism>
<reference evidence="2 3" key="1">
    <citation type="submission" date="2011-08" db="EMBL/GenBank/DDBJ databases">
        <title>The Genome Sequence of Eubacteriaceae bacterium ACC19a.</title>
        <authorList>
            <consortium name="The Broad Institute Genome Sequencing Platform"/>
            <person name="Earl A."/>
            <person name="Ward D."/>
            <person name="Feldgarden M."/>
            <person name="Gevers D."/>
            <person name="Sizova M."/>
            <person name="Hazen A."/>
            <person name="Epstein S."/>
            <person name="Young S.K."/>
            <person name="Zeng Q."/>
            <person name="Gargeya S."/>
            <person name="Fitzgerald M."/>
            <person name="Haas B."/>
            <person name="Abouelleil A."/>
            <person name="Alvarado L."/>
            <person name="Arachchi H.M."/>
            <person name="Berlin A."/>
            <person name="Brown A."/>
            <person name="Chapman S.B."/>
            <person name="Chen Z."/>
            <person name="Dunbar C."/>
            <person name="Freedman E."/>
            <person name="Gearin G."/>
            <person name="Gellesch M."/>
            <person name="Goldberg J."/>
            <person name="Griggs A."/>
            <person name="Gujja S."/>
            <person name="Heiman D."/>
            <person name="Howarth C."/>
            <person name="Larson L."/>
            <person name="Lui A."/>
            <person name="MacDonald P.J.P."/>
            <person name="Montmayeur A."/>
            <person name="Murphy C."/>
            <person name="Neiman D."/>
            <person name="Pearson M."/>
            <person name="Priest M."/>
            <person name="Roberts A."/>
            <person name="Saif S."/>
            <person name="Shea T."/>
            <person name="Shenoy N."/>
            <person name="Sisk P."/>
            <person name="Stolte C."/>
            <person name="Sykes S."/>
            <person name="Wortman J."/>
            <person name="Nusbaum C."/>
            <person name="Birren B."/>
        </authorList>
    </citation>
    <scope>NUCLEOTIDE SEQUENCE [LARGE SCALE GENOMIC DNA]</scope>
    <source>
        <strain evidence="2 3">ACC19a</strain>
    </source>
</reference>
<feature type="domain" description="HicB-like antitoxin of toxin-antitoxin system" evidence="1">
    <location>
        <begin position="5"/>
        <end position="106"/>
    </location>
</feature>
<sequence length="125" mass="14254">MLFNYPLIIHNEDGYWGEFPDVDGCNAQGKTLEEILKDASEALDLHLLSMLIDGEKLPKPTYPKDIKTDKNSFVTIISVDLDIKKKDTAIKKTLTIPKWLNERAEKEHINFSKVLQEALVEKLSV</sequence>
<dbReference type="PATRIC" id="fig|796937.3.peg.1872"/>
<dbReference type="PANTHER" id="PTHR34504">
    <property type="entry name" value="ANTITOXIN HICB"/>
    <property type="match status" value="1"/>
</dbReference>
<dbReference type="SUPFAM" id="SSF143100">
    <property type="entry name" value="TTHA1013/TTHA0281-like"/>
    <property type="match status" value="1"/>
</dbReference>
<evidence type="ECO:0000259" key="1">
    <source>
        <dbReference type="Pfam" id="PF15919"/>
    </source>
</evidence>
<dbReference type="BioCyc" id="EBAC796937-HMP:GMGH-641-MONOMER"/>
<name>G9X2N2_9FIRM</name>
<dbReference type="AlphaFoldDB" id="G9X2N2"/>
<evidence type="ECO:0000313" key="2">
    <source>
        <dbReference type="EMBL" id="EHL11102.1"/>
    </source>
</evidence>
<dbReference type="EMBL" id="AFZE01000056">
    <property type="protein sequence ID" value="EHL11102.1"/>
    <property type="molecule type" value="Genomic_DNA"/>
</dbReference>
<dbReference type="PANTHER" id="PTHR34504:SF2">
    <property type="entry name" value="UPF0150 PROTEIN SSL0259"/>
    <property type="match status" value="1"/>
</dbReference>
<gene>
    <name evidence="2" type="ORF">HMPREF9629_00639</name>
</gene>
<dbReference type="InterPro" id="IPR035069">
    <property type="entry name" value="TTHA1013/TTHA0281-like"/>
</dbReference>